<dbReference type="Pfam" id="PF03995">
    <property type="entry name" value="Inhibitor_I36"/>
    <property type="match status" value="1"/>
</dbReference>
<dbReference type="AlphaFoldDB" id="A0A1G9HYX6"/>
<dbReference type="OrthoDB" id="3864364at2"/>
<keyword evidence="2" id="KW-1185">Reference proteome</keyword>
<dbReference type="Proteomes" id="UP000199202">
    <property type="component" value="Unassembled WGS sequence"/>
</dbReference>
<proteinExistence type="predicted"/>
<sequence length="244" mass="26011">MSDNTEPKLIYGQGAEACPEGHFCLYRANNFNAGQSPGRGDKILAIPTGAYVNDFSEYGFDHSGDGVSAVVNNTVEDNALFSAANQQGHSLPVDRGTSIARLADIPMAGSPNGSWNDQAQSALASRFVGNLRVDQELRGHWAEGPGHLYSYRLTMHAEDTRVMKWAVGFGDLPEGTSLSKSFIDTFWGEILRDGTDGAVLLGSPEGGGHSVDPGTALPIDIQVIYPGQNPAYERLTGLNAQQLG</sequence>
<protein>
    <submittedName>
        <fullName evidence="1">Peptidase inhibitor family I36</fullName>
    </submittedName>
</protein>
<gene>
    <name evidence="1" type="ORF">SAMN05421869_12325</name>
</gene>
<dbReference type="EMBL" id="FNDJ01000023">
    <property type="protein sequence ID" value="SDL18035.1"/>
    <property type="molecule type" value="Genomic_DNA"/>
</dbReference>
<name>A0A1G9HYX6_9ACTN</name>
<accession>A0A1G9HYX6</accession>
<dbReference type="RefSeq" id="WP_090943536.1">
    <property type="nucleotide sequence ID" value="NZ_FNDJ01000023.1"/>
</dbReference>
<organism evidence="1 2">
    <name type="scientific">Nonomuraea jiangxiensis</name>
    <dbReference type="NCBI Taxonomy" id="633440"/>
    <lineage>
        <taxon>Bacteria</taxon>
        <taxon>Bacillati</taxon>
        <taxon>Actinomycetota</taxon>
        <taxon>Actinomycetes</taxon>
        <taxon>Streptosporangiales</taxon>
        <taxon>Streptosporangiaceae</taxon>
        <taxon>Nonomuraea</taxon>
    </lineage>
</organism>
<evidence type="ECO:0000313" key="1">
    <source>
        <dbReference type="EMBL" id="SDL18035.1"/>
    </source>
</evidence>
<evidence type="ECO:0000313" key="2">
    <source>
        <dbReference type="Proteomes" id="UP000199202"/>
    </source>
</evidence>
<reference evidence="1 2" key="1">
    <citation type="submission" date="2016-10" db="EMBL/GenBank/DDBJ databases">
        <authorList>
            <person name="de Groot N.N."/>
        </authorList>
    </citation>
    <scope>NUCLEOTIDE SEQUENCE [LARGE SCALE GENOMIC DNA]</scope>
    <source>
        <strain evidence="1 2">CGMCC 4.6533</strain>
    </source>
</reference>